<comment type="caution">
    <text evidence="3">The sequence shown here is derived from an EMBL/GenBank/DDBJ whole genome shotgun (WGS) entry which is preliminary data.</text>
</comment>
<dbReference type="RefSeq" id="WP_130434811.1">
    <property type="nucleotide sequence ID" value="NZ_SGXF01000002.1"/>
</dbReference>
<accession>A0A4V2F7V7</accession>
<feature type="compositionally biased region" description="Basic and acidic residues" evidence="1">
    <location>
        <begin position="456"/>
        <end position="476"/>
    </location>
</feature>
<sequence length="476" mass="55671">MAITKIGTIHQSPGTPGKHLKNAINYILNPEKTREGLLTGSLGCSLQNSYQDMIETKKYFGKTDKRQGYHIILSLPPNEGTAEQMLEITKRFTEEFLGKYEAVYAVHDDTDHLHGHIVWNSVSCIDGYKYRYERGDWARILQPLTNKLCKEFGLSTLQIEDQEEQEEDQEVDQMIMTESVSENVQMDTSGKAYEDVPGNLPPDNLQNEKIPLSAEKVGMPYIVWLKNQQKEKTDFDLMREDIDLCLSRARTYNDFLEKLVLMGYKIRGKEVLSLLAPGAEKAIRTRRLGDEYTVEQLKKRIGTIELSYSKVAPAISKISSNHRHMKKNRAKLTPYQKRYFRKLYLNGKITRYRNNQAWKYRQDITELHKLQDQVLLLTRYEIKNIFDLKEMRIQWESQKAELIQRRKVINTAWEVGFLREKKEISEKLKELRKKLKTADRLYGEGKEVRSYGSAEQRNDRTRARKQKSGEKMERSI</sequence>
<gene>
    <name evidence="3" type="ORF">EV209_1611</name>
</gene>
<keyword evidence="4" id="KW-1185">Reference proteome</keyword>
<dbReference type="Proteomes" id="UP000292927">
    <property type="component" value="Unassembled WGS sequence"/>
</dbReference>
<name>A0A4V2F7V7_9FIRM</name>
<feature type="region of interest" description="Disordered" evidence="1">
    <location>
        <begin position="447"/>
        <end position="476"/>
    </location>
</feature>
<protein>
    <submittedName>
        <fullName evidence="3">Relaxase/mobilization nuclease-like protein</fullName>
    </submittedName>
</protein>
<reference evidence="3 4" key="1">
    <citation type="submission" date="2019-02" db="EMBL/GenBank/DDBJ databases">
        <title>Genomic Encyclopedia of Type Strains, Phase IV (KMG-IV): sequencing the most valuable type-strain genomes for metagenomic binning, comparative biology and taxonomic classification.</title>
        <authorList>
            <person name="Goeker M."/>
        </authorList>
    </citation>
    <scope>NUCLEOTIDE SEQUENCE [LARGE SCALE GENOMIC DNA]</scope>
    <source>
        <strain evidence="3 4">DSM 29486</strain>
    </source>
</reference>
<proteinExistence type="predicted"/>
<evidence type="ECO:0000259" key="2">
    <source>
        <dbReference type="Pfam" id="PF03432"/>
    </source>
</evidence>
<dbReference type="Pfam" id="PF03432">
    <property type="entry name" value="Relaxase"/>
    <property type="match status" value="1"/>
</dbReference>
<evidence type="ECO:0000256" key="1">
    <source>
        <dbReference type="SAM" id="MobiDB-lite"/>
    </source>
</evidence>
<dbReference type="EMBL" id="SGXF01000002">
    <property type="protein sequence ID" value="RZT01169.1"/>
    <property type="molecule type" value="Genomic_DNA"/>
</dbReference>
<evidence type="ECO:0000313" key="3">
    <source>
        <dbReference type="EMBL" id="RZT01169.1"/>
    </source>
</evidence>
<dbReference type="OrthoDB" id="9762440at2"/>
<dbReference type="InterPro" id="IPR005094">
    <property type="entry name" value="Endonuclease_MobA/VirD2"/>
</dbReference>
<feature type="domain" description="MobA/VirD2-like nuclease" evidence="2">
    <location>
        <begin position="26"/>
        <end position="154"/>
    </location>
</feature>
<evidence type="ECO:0000313" key="4">
    <source>
        <dbReference type="Proteomes" id="UP000292927"/>
    </source>
</evidence>
<dbReference type="AlphaFoldDB" id="A0A4V2F7V7"/>
<organism evidence="3 4">
    <name type="scientific">Cuneatibacter caecimuris</name>
    <dbReference type="NCBI Taxonomy" id="1796618"/>
    <lineage>
        <taxon>Bacteria</taxon>
        <taxon>Bacillati</taxon>
        <taxon>Bacillota</taxon>
        <taxon>Clostridia</taxon>
        <taxon>Lachnospirales</taxon>
        <taxon>Lachnospiraceae</taxon>
        <taxon>Cuneatibacter</taxon>
    </lineage>
</organism>